<dbReference type="HOGENOM" id="CLU_136182_0_0_10"/>
<dbReference type="KEGG" id="paa:Paes_0448"/>
<dbReference type="InterPro" id="IPR018306">
    <property type="entry name" value="Phage_T5_Orf172_DNA-bd"/>
</dbReference>
<gene>
    <name evidence="2" type="ordered locus">Paes_0448</name>
</gene>
<name>B4S506_PROA2</name>
<accession>B4S506</accession>
<dbReference type="RefSeq" id="WP_012505041.1">
    <property type="nucleotide sequence ID" value="NC_011059.1"/>
</dbReference>
<sequence>MPVYFIAENENDDHSSLRVKIGRSRNIEVRLRTLQTGSPYDLKLMGWIESDDDRQLEQALHDRYSEQCIRLEWFYLQPEVVLNELKSHGISSYIATKENTFEIMSREKDGVPEYYGPWKWGDVDDSEFCPKCGCSCGLQYNENYGTDRCLKCGIIYEYEEEPGEEP</sequence>
<evidence type="ECO:0000259" key="1">
    <source>
        <dbReference type="SMART" id="SM00974"/>
    </source>
</evidence>
<dbReference type="SMART" id="SM00974">
    <property type="entry name" value="T5orf172"/>
    <property type="match status" value="1"/>
</dbReference>
<organism evidence="2 3">
    <name type="scientific">Prosthecochloris aestuarii (strain DSM 271 / SK 413)</name>
    <dbReference type="NCBI Taxonomy" id="290512"/>
    <lineage>
        <taxon>Bacteria</taxon>
        <taxon>Pseudomonadati</taxon>
        <taxon>Chlorobiota</taxon>
        <taxon>Chlorobiia</taxon>
        <taxon>Chlorobiales</taxon>
        <taxon>Chlorobiaceae</taxon>
        <taxon>Prosthecochloris</taxon>
    </lineage>
</organism>
<dbReference type="AlphaFoldDB" id="B4S506"/>
<feature type="domain" description="Bacteriophage T5 Orf172 DNA-binding" evidence="1">
    <location>
        <begin position="13"/>
        <end position="88"/>
    </location>
</feature>
<evidence type="ECO:0000313" key="2">
    <source>
        <dbReference type="EMBL" id="ACF45504.1"/>
    </source>
</evidence>
<dbReference type="Pfam" id="PF13455">
    <property type="entry name" value="MUG113"/>
    <property type="match status" value="1"/>
</dbReference>
<dbReference type="EMBL" id="CP001108">
    <property type="protein sequence ID" value="ACF45504.1"/>
    <property type="molecule type" value="Genomic_DNA"/>
</dbReference>
<dbReference type="eggNOG" id="ENOG5032TES">
    <property type="taxonomic scope" value="Bacteria"/>
</dbReference>
<keyword evidence="3" id="KW-1185">Reference proteome</keyword>
<protein>
    <recommendedName>
        <fullName evidence="1">Bacteriophage T5 Orf172 DNA-binding domain-containing protein</fullName>
    </recommendedName>
</protein>
<evidence type="ECO:0000313" key="3">
    <source>
        <dbReference type="Proteomes" id="UP000002725"/>
    </source>
</evidence>
<proteinExistence type="predicted"/>
<dbReference type="Proteomes" id="UP000002725">
    <property type="component" value="Chromosome"/>
</dbReference>
<reference evidence="2" key="1">
    <citation type="submission" date="2008-06" db="EMBL/GenBank/DDBJ databases">
        <title>Complete sequence of chromosome of Prosthecochloris aestuarii DSM 271.</title>
        <authorList>
            <consortium name="US DOE Joint Genome Institute"/>
            <person name="Lucas S."/>
            <person name="Copeland A."/>
            <person name="Lapidus A."/>
            <person name="Glavina del Rio T."/>
            <person name="Dalin E."/>
            <person name="Tice H."/>
            <person name="Bruce D."/>
            <person name="Goodwin L."/>
            <person name="Pitluck S."/>
            <person name="Schmutz J."/>
            <person name="Larimer F."/>
            <person name="Land M."/>
            <person name="Hauser L."/>
            <person name="Kyrpides N."/>
            <person name="Anderson I."/>
            <person name="Liu Z."/>
            <person name="Li T."/>
            <person name="Zhao F."/>
            <person name="Overmann J."/>
            <person name="Bryant D.A."/>
            <person name="Richardson P."/>
        </authorList>
    </citation>
    <scope>NUCLEOTIDE SEQUENCE [LARGE SCALE GENOMIC DNA]</scope>
    <source>
        <strain evidence="2">DSM 271</strain>
    </source>
</reference>